<name>A0A1Q9GWZ4_9GAMM</name>
<organism evidence="2 3">
    <name type="scientific">Photobacterium proteolyticum</name>
    <dbReference type="NCBI Taxonomy" id="1903952"/>
    <lineage>
        <taxon>Bacteria</taxon>
        <taxon>Pseudomonadati</taxon>
        <taxon>Pseudomonadota</taxon>
        <taxon>Gammaproteobacteria</taxon>
        <taxon>Vibrionales</taxon>
        <taxon>Vibrionaceae</taxon>
        <taxon>Photobacterium</taxon>
    </lineage>
</organism>
<evidence type="ECO:0000313" key="3">
    <source>
        <dbReference type="Proteomes" id="UP000186905"/>
    </source>
</evidence>
<reference evidence="2 3" key="1">
    <citation type="submission" date="2016-09" db="EMBL/GenBank/DDBJ databases">
        <title>Photobacterium proteolyticum sp. nov. a protease producing bacterium isolated from ocean sediments of Laizhou Bay.</title>
        <authorList>
            <person name="Li Y."/>
        </authorList>
    </citation>
    <scope>NUCLEOTIDE SEQUENCE [LARGE SCALE GENOMIC DNA]</scope>
    <source>
        <strain evidence="2 3">13-12</strain>
    </source>
</reference>
<gene>
    <name evidence="2" type="ORF">BIT28_00535</name>
</gene>
<keyword evidence="3" id="KW-1185">Reference proteome</keyword>
<comment type="caution">
    <text evidence="2">The sequence shown here is derived from an EMBL/GenBank/DDBJ whole genome shotgun (WGS) entry which is preliminary data.</text>
</comment>
<dbReference type="Proteomes" id="UP000186905">
    <property type="component" value="Unassembled WGS sequence"/>
</dbReference>
<accession>A0A1Q9GWZ4</accession>
<evidence type="ECO:0000313" key="2">
    <source>
        <dbReference type="EMBL" id="OLQ79776.1"/>
    </source>
</evidence>
<proteinExistence type="predicted"/>
<keyword evidence="1" id="KW-1133">Transmembrane helix</keyword>
<keyword evidence="1" id="KW-0812">Transmembrane</keyword>
<protein>
    <submittedName>
        <fullName evidence="2">Uncharacterized protein</fullName>
    </submittedName>
</protein>
<feature type="transmembrane region" description="Helical" evidence="1">
    <location>
        <begin position="83"/>
        <end position="102"/>
    </location>
</feature>
<keyword evidence="1" id="KW-0472">Membrane</keyword>
<evidence type="ECO:0000256" key="1">
    <source>
        <dbReference type="SAM" id="Phobius"/>
    </source>
</evidence>
<sequence>MPASDSVIDEISGALTLKPQQQVIRQLESLNPVLIHPEQFKVGSRKNCLGKGYFNLGKQVEILKRVKLNRILIKAFHVFFTDGFVNCFLFNKIGVLLLLNLFSQQMKRVINGDLFCMYIRD</sequence>
<dbReference type="EMBL" id="MJIL01000049">
    <property type="protein sequence ID" value="OLQ79776.1"/>
    <property type="molecule type" value="Genomic_DNA"/>
</dbReference>
<dbReference type="AlphaFoldDB" id="A0A1Q9GWZ4"/>
<dbReference type="STRING" id="1903952.BIT28_00535"/>